<feature type="region of interest" description="Disordered" evidence="14">
    <location>
        <begin position="33"/>
        <end position="151"/>
    </location>
</feature>
<feature type="domain" description="PHD-type" evidence="15">
    <location>
        <begin position="239"/>
        <end position="296"/>
    </location>
</feature>
<keyword evidence="8 11" id="KW-0371">Homeobox</keyword>
<keyword evidence="18" id="KW-1185">Reference proteome</keyword>
<dbReference type="FunFam" id="3.30.40.10:FF:000270">
    <property type="entry name" value="pathogenesis-related homeodomain protein-like"/>
    <property type="match status" value="1"/>
</dbReference>
<gene>
    <name evidence="17" type="ORF">POTOM_022835</name>
</gene>
<reference evidence="17" key="1">
    <citation type="journal article" date="2020" name="bioRxiv">
        <title>Hybrid origin of Populus tomentosa Carr. identified through genome sequencing and phylogenomic analysis.</title>
        <authorList>
            <person name="An X."/>
            <person name="Gao K."/>
            <person name="Chen Z."/>
            <person name="Li J."/>
            <person name="Yang X."/>
            <person name="Yang X."/>
            <person name="Zhou J."/>
            <person name="Guo T."/>
            <person name="Zhao T."/>
            <person name="Huang S."/>
            <person name="Miao D."/>
            <person name="Khan W.U."/>
            <person name="Rao P."/>
            <person name="Ye M."/>
            <person name="Lei B."/>
            <person name="Liao W."/>
            <person name="Wang J."/>
            <person name="Ji L."/>
            <person name="Li Y."/>
            <person name="Guo B."/>
            <person name="Mustafa N.S."/>
            <person name="Li S."/>
            <person name="Yun Q."/>
            <person name="Keller S.R."/>
            <person name="Mao J."/>
            <person name="Zhang R."/>
            <person name="Strauss S.H."/>
        </authorList>
    </citation>
    <scope>NUCLEOTIDE SEQUENCE</scope>
    <source>
        <strain evidence="17">GM15</strain>
        <tissue evidence="17">Leaf</tissue>
    </source>
</reference>
<keyword evidence="3" id="KW-0479">Metal-binding</keyword>
<evidence type="ECO:0000256" key="3">
    <source>
        <dbReference type="ARBA" id="ARBA00022723"/>
    </source>
</evidence>
<evidence type="ECO:0000256" key="2">
    <source>
        <dbReference type="ARBA" id="ARBA00007427"/>
    </source>
</evidence>
<keyword evidence="7 11" id="KW-0238">DNA-binding</keyword>
<dbReference type="Pfam" id="PF00046">
    <property type="entry name" value="Homeodomain"/>
    <property type="match status" value="1"/>
</dbReference>
<keyword evidence="9" id="KW-0804">Transcription</keyword>
<evidence type="ECO:0000313" key="18">
    <source>
        <dbReference type="Proteomes" id="UP000886885"/>
    </source>
</evidence>
<dbReference type="CDD" id="cd15504">
    <property type="entry name" value="PHD_PRHA_like"/>
    <property type="match status" value="1"/>
</dbReference>
<feature type="compositionally biased region" description="Acidic residues" evidence="14">
    <location>
        <begin position="337"/>
        <end position="351"/>
    </location>
</feature>
<keyword evidence="6" id="KW-0805">Transcription regulation</keyword>
<dbReference type="PROSITE" id="PS01359">
    <property type="entry name" value="ZF_PHD_1"/>
    <property type="match status" value="1"/>
</dbReference>
<name>A0A8X7ZHH4_POPTO</name>
<dbReference type="GO" id="GO:0010557">
    <property type="term" value="P:positive regulation of macromolecule biosynthetic process"/>
    <property type="evidence" value="ECO:0007669"/>
    <property type="project" value="UniProtKB-ARBA"/>
</dbReference>
<evidence type="ECO:0000256" key="8">
    <source>
        <dbReference type="ARBA" id="ARBA00023155"/>
    </source>
</evidence>
<feature type="region of interest" description="Disordered" evidence="14">
    <location>
        <begin position="328"/>
        <end position="386"/>
    </location>
</feature>
<evidence type="ECO:0000256" key="14">
    <source>
        <dbReference type="SAM" id="MobiDB-lite"/>
    </source>
</evidence>
<evidence type="ECO:0000259" key="15">
    <source>
        <dbReference type="PROSITE" id="PS50016"/>
    </source>
</evidence>
<dbReference type="GO" id="GO:0006355">
    <property type="term" value="P:regulation of DNA-templated transcription"/>
    <property type="evidence" value="ECO:0007669"/>
    <property type="project" value="UniProtKB-ARBA"/>
</dbReference>
<feature type="compositionally biased region" description="Basic residues" evidence="14">
    <location>
        <begin position="40"/>
        <end position="53"/>
    </location>
</feature>
<dbReference type="FunFam" id="1.10.10.60:FF:000437">
    <property type="entry name" value="pathogenesis-related homeodomain protein"/>
    <property type="match status" value="1"/>
</dbReference>
<evidence type="ECO:0000256" key="4">
    <source>
        <dbReference type="ARBA" id="ARBA00022771"/>
    </source>
</evidence>
<feature type="region of interest" description="Disordered" evidence="14">
    <location>
        <begin position="507"/>
        <end position="528"/>
    </location>
</feature>
<proteinExistence type="inferred from homology"/>
<dbReference type="GO" id="GO:0003682">
    <property type="term" value="F:chromatin binding"/>
    <property type="evidence" value="ECO:0007669"/>
    <property type="project" value="TreeGrafter"/>
</dbReference>
<accession>A0A8X7ZHH4</accession>
<dbReference type="GO" id="GO:0043565">
    <property type="term" value="F:sequence-specific DNA binding"/>
    <property type="evidence" value="ECO:0007669"/>
    <property type="project" value="UniProtKB-ARBA"/>
</dbReference>
<evidence type="ECO:0000256" key="12">
    <source>
        <dbReference type="PROSITE-ProRule" id="PRU00146"/>
    </source>
</evidence>
<dbReference type="PANTHER" id="PTHR12628">
    <property type="entry name" value="POLYCOMB-LIKE TRANSCRIPTION FACTOR"/>
    <property type="match status" value="1"/>
</dbReference>
<feature type="domain" description="Homeobox" evidence="16">
    <location>
        <begin position="555"/>
        <end position="615"/>
    </location>
</feature>
<dbReference type="AlphaFoldDB" id="A0A8X7ZHH4"/>
<comment type="subcellular location">
    <subcellularLocation>
        <location evidence="1 11 13">Nucleus</location>
    </subcellularLocation>
</comment>
<evidence type="ECO:0000256" key="6">
    <source>
        <dbReference type="ARBA" id="ARBA00023015"/>
    </source>
</evidence>
<dbReference type="PROSITE" id="PS50071">
    <property type="entry name" value="HOMEOBOX_2"/>
    <property type="match status" value="1"/>
</dbReference>
<feature type="DNA-binding region" description="Homeobox" evidence="11">
    <location>
        <begin position="557"/>
        <end position="616"/>
    </location>
</feature>
<feature type="region of interest" description="Disordered" evidence="14">
    <location>
        <begin position="1"/>
        <end position="20"/>
    </location>
</feature>
<keyword evidence="10 11" id="KW-0539">Nucleus</keyword>
<dbReference type="InterPro" id="IPR019787">
    <property type="entry name" value="Znf_PHD-finger"/>
</dbReference>
<sequence length="784" mass="89013">MGDSGKTSKLQDSHKCSPSDIVTGSLLIKSLKIKKDSKISPRKGQKTKTKSKPQPKPIPHLKTIISSAVSKRKVSPKSIGNGSTSRKLIHRKILHKALDKKASRKGASSELQFSTIDSKGNGKNGDEGAIKKLKKRKPNKRQRDKVKLDEPSRLQRRARYLMIKMKLDQNLIDAYSGEGWKRQSREKIRPEKELLRAWKQILKCKLGLRDIIQQVDSLSTVGCIEETVMAPDGSISHEHIFCAKCKLNEVSPDNDIVLCDGTCNCAFHQKCLEPPLDTESIPLGDQGWFCKFCECRMDIIEAMNAHLGTHFSEDSSWQDIFTEEAAIPDAGNVLVNPEEEWPSDDSEDDNYDPERRDNIMSEAGTDDDASDDISSSTSLGWSSDGEVSLGSRRWEMHGLDFRNNSIYRSLDSDETSDGEIVCGRRQRRAIDYKKLYDVRRSATSVIFSGYAHSVIESLFKTSNYIRYGKFNLYLIWNAEFRIIYLRQCEFLSYQEVFGKDAPAHELASEDEDWGPGKRKRREKESNAASTLMTLCESKKRSKSDETIEGMMKLPLQSRRPIFRLPPDAVEKLRQVFVENELPSRTVKENLSKELGLEPGKVSKWFKNSRYLALKSRKVEKGEQLHNSSSKVSAEPTLNVMEGKTADLSQDSWEETEVCIPKNLERILQRKKLKSISRSLRKNEQKRGSYESPTKSNEMNAECSDDVSLKKLLKAKPKGVKKKVNPISTAAEYDMERLCRAKSILETMKQKVVKLQNGKARKSSKTRPLEEFIVYIPIAELRGKN</sequence>
<dbReference type="InterPro" id="IPR019786">
    <property type="entry name" value="Zinc_finger_PHD-type_CS"/>
</dbReference>
<dbReference type="Proteomes" id="UP000886885">
    <property type="component" value="Chromosome 6A"/>
</dbReference>
<dbReference type="GO" id="GO:0008270">
    <property type="term" value="F:zinc ion binding"/>
    <property type="evidence" value="ECO:0007669"/>
    <property type="project" value="UniProtKB-KW"/>
</dbReference>
<evidence type="ECO:0000256" key="13">
    <source>
        <dbReference type="RuleBase" id="RU000682"/>
    </source>
</evidence>
<feature type="compositionally biased region" description="Polar residues" evidence="14">
    <location>
        <begin position="109"/>
        <end position="118"/>
    </location>
</feature>
<dbReference type="CDD" id="cd00086">
    <property type="entry name" value="homeodomain"/>
    <property type="match status" value="1"/>
</dbReference>
<evidence type="ECO:0000256" key="5">
    <source>
        <dbReference type="ARBA" id="ARBA00022833"/>
    </source>
</evidence>
<evidence type="ECO:0000256" key="1">
    <source>
        <dbReference type="ARBA" id="ARBA00004123"/>
    </source>
</evidence>
<dbReference type="GO" id="GO:0045814">
    <property type="term" value="P:negative regulation of gene expression, epigenetic"/>
    <property type="evidence" value="ECO:0007669"/>
    <property type="project" value="TreeGrafter"/>
</dbReference>
<evidence type="ECO:0000313" key="17">
    <source>
        <dbReference type="EMBL" id="KAG6771473.1"/>
    </source>
</evidence>
<dbReference type="EMBL" id="JAAWWB010000011">
    <property type="protein sequence ID" value="KAG6771473.1"/>
    <property type="molecule type" value="Genomic_DNA"/>
</dbReference>
<dbReference type="InterPro" id="IPR001356">
    <property type="entry name" value="HD"/>
</dbReference>
<keyword evidence="5" id="KW-0862">Zinc</keyword>
<feature type="region of interest" description="Disordered" evidence="14">
    <location>
        <begin position="677"/>
        <end position="702"/>
    </location>
</feature>
<evidence type="ECO:0000256" key="7">
    <source>
        <dbReference type="ARBA" id="ARBA00023125"/>
    </source>
</evidence>
<comment type="caution">
    <text evidence="17">The sequence shown here is derived from an EMBL/GenBank/DDBJ whole genome shotgun (WGS) entry which is preliminary data.</text>
</comment>
<evidence type="ECO:0008006" key="19">
    <source>
        <dbReference type="Google" id="ProtNLM"/>
    </source>
</evidence>
<dbReference type="InterPro" id="IPR045876">
    <property type="entry name" value="PRHA-like_PHD-finger"/>
</dbReference>
<feature type="compositionally biased region" description="Low complexity" evidence="14">
    <location>
        <begin position="372"/>
        <end position="384"/>
    </location>
</feature>
<dbReference type="SMART" id="SM00249">
    <property type="entry name" value="PHD"/>
    <property type="match status" value="1"/>
</dbReference>
<organism evidence="17 18">
    <name type="scientific">Populus tomentosa</name>
    <name type="common">Chinese white poplar</name>
    <dbReference type="NCBI Taxonomy" id="118781"/>
    <lineage>
        <taxon>Eukaryota</taxon>
        <taxon>Viridiplantae</taxon>
        <taxon>Streptophyta</taxon>
        <taxon>Embryophyta</taxon>
        <taxon>Tracheophyta</taxon>
        <taxon>Spermatophyta</taxon>
        <taxon>Magnoliopsida</taxon>
        <taxon>eudicotyledons</taxon>
        <taxon>Gunneridae</taxon>
        <taxon>Pentapetalae</taxon>
        <taxon>rosids</taxon>
        <taxon>fabids</taxon>
        <taxon>Malpighiales</taxon>
        <taxon>Salicaceae</taxon>
        <taxon>Saliceae</taxon>
        <taxon>Populus</taxon>
    </lineage>
</organism>
<dbReference type="PROSITE" id="PS50016">
    <property type="entry name" value="ZF_PHD_2"/>
    <property type="match status" value="1"/>
</dbReference>
<evidence type="ECO:0000256" key="9">
    <source>
        <dbReference type="ARBA" id="ARBA00023163"/>
    </source>
</evidence>
<dbReference type="GO" id="GO:0005634">
    <property type="term" value="C:nucleus"/>
    <property type="evidence" value="ECO:0007669"/>
    <property type="project" value="UniProtKB-SubCell"/>
</dbReference>
<feature type="compositionally biased region" description="Basic residues" evidence="14">
    <location>
        <begin position="131"/>
        <end position="144"/>
    </location>
</feature>
<dbReference type="Pfam" id="PF00628">
    <property type="entry name" value="PHD"/>
    <property type="match status" value="1"/>
</dbReference>
<evidence type="ECO:0000256" key="11">
    <source>
        <dbReference type="PROSITE-ProRule" id="PRU00108"/>
    </source>
</evidence>
<protein>
    <recommendedName>
        <fullName evidence="19">Pathogenesis-related homeodomain protein</fullName>
    </recommendedName>
</protein>
<dbReference type="OrthoDB" id="1903104at2759"/>
<comment type="similarity">
    <text evidence="2">Belongs to the PHD-associated homeobox family.</text>
</comment>
<evidence type="ECO:0000256" key="10">
    <source>
        <dbReference type="ARBA" id="ARBA00023242"/>
    </source>
</evidence>
<dbReference type="SMART" id="SM00389">
    <property type="entry name" value="HOX"/>
    <property type="match status" value="1"/>
</dbReference>
<dbReference type="InterPro" id="IPR001965">
    <property type="entry name" value="Znf_PHD"/>
</dbReference>
<dbReference type="PANTHER" id="PTHR12628:SF10">
    <property type="entry name" value="HOMEOBOX DOMAIN-CONTAINING PROTEIN"/>
    <property type="match status" value="1"/>
</dbReference>
<evidence type="ECO:0000259" key="16">
    <source>
        <dbReference type="PROSITE" id="PS50071"/>
    </source>
</evidence>
<keyword evidence="4 12" id="KW-0863">Zinc-finger</keyword>